<evidence type="ECO:0000313" key="2">
    <source>
        <dbReference type="EMBL" id="GIZ43331.1"/>
    </source>
</evidence>
<sequence>MVDISSIIDGIYLTYSEEILSDAFLLISQIQTDLLFNCPTKALSEALVLARQGAGQQSHVWRYRYDAEFPNLEIFPRAGVYHSSEIPIVFGTYPEENATTQQIQLSAELQTIWAGMGRNPSAGPGWTEVSDDEKEKDLAIIGAEGNATGLYLTDRRENDAACEVFRPLLEELKKLY</sequence>
<dbReference type="InterPro" id="IPR002018">
    <property type="entry name" value="CarbesteraseB"/>
</dbReference>
<evidence type="ECO:0000313" key="3">
    <source>
        <dbReference type="Proteomes" id="UP000825890"/>
    </source>
</evidence>
<dbReference type="AlphaFoldDB" id="A0A9P3CIE9"/>
<name>A0A9P3CIE9_9PEZI</name>
<gene>
    <name evidence="2" type="ORF">CKM354_000656300</name>
</gene>
<evidence type="ECO:0000259" key="1">
    <source>
        <dbReference type="Pfam" id="PF00135"/>
    </source>
</evidence>
<feature type="domain" description="Carboxylesterase type B" evidence="1">
    <location>
        <begin position="27"/>
        <end position="129"/>
    </location>
</feature>
<dbReference type="OrthoDB" id="408631at2759"/>
<dbReference type="Gene3D" id="3.40.50.1820">
    <property type="entry name" value="alpha/beta hydrolase"/>
    <property type="match status" value="1"/>
</dbReference>
<accession>A0A9P3CIE9</accession>
<keyword evidence="3" id="KW-1185">Reference proteome</keyword>
<dbReference type="EMBL" id="BOLY01000004">
    <property type="protein sequence ID" value="GIZ43331.1"/>
    <property type="molecule type" value="Genomic_DNA"/>
</dbReference>
<dbReference type="Pfam" id="PF00135">
    <property type="entry name" value="COesterase"/>
    <property type="match status" value="1"/>
</dbReference>
<reference evidence="2 3" key="1">
    <citation type="submission" date="2021-01" db="EMBL/GenBank/DDBJ databases">
        <title>Cercospora kikuchii MAFF 305040 whole genome shotgun sequence.</title>
        <authorList>
            <person name="Kashiwa T."/>
            <person name="Suzuki T."/>
        </authorList>
    </citation>
    <scope>NUCLEOTIDE SEQUENCE [LARGE SCALE GENOMIC DNA]</scope>
    <source>
        <strain evidence="2 3">MAFF 305040</strain>
    </source>
</reference>
<dbReference type="SUPFAM" id="SSF53474">
    <property type="entry name" value="alpha/beta-Hydrolases"/>
    <property type="match status" value="1"/>
</dbReference>
<dbReference type="RefSeq" id="XP_044657818.1">
    <property type="nucleotide sequence ID" value="XM_044801883.1"/>
</dbReference>
<dbReference type="GeneID" id="68292138"/>
<dbReference type="InterPro" id="IPR029058">
    <property type="entry name" value="AB_hydrolase_fold"/>
</dbReference>
<organism evidence="2 3">
    <name type="scientific">Cercospora kikuchii</name>
    <dbReference type="NCBI Taxonomy" id="84275"/>
    <lineage>
        <taxon>Eukaryota</taxon>
        <taxon>Fungi</taxon>
        <taxon>Dikarya</taxon>
        <taxon>Ascomycota</taxon>
        <taxon>Pezizomycotina</taxon>
        <taxon>Dothideomycetes</taxon>
        <taxon>Dothideomycetidae</taxon>
        <taxon>Mycosphaerellales</taxon>
        <taxon>Mycosphaerellaceae</taxon>
        <taxon>Cercospora</taxon>
    </lineage>
</organism>
<protein>
    <recommendedName>
        <fullName evidence="1">Carboxylesterase type B domain-containing protein</fullName>
    </recommendedName>
</protein>
<comment type="caution">
    <text evidence="2">The sequence shown here is derived from an EMBL/GenBank/DDBJ whole genome shotgun (WGS) entry which is preliminary data.</text>
</comment>
<proteinExistence type="predicted"/>
<dbReference type="Proteomes" id="UP000825890">
    <property type="component" value="Unassembled WGS sequence"/>
</dbReference>